<dbReference type="Proteomes" id="UP001176941">
    <property type="component" value="Chromosome X"/>
</dbReference>
<accession>A0ABN9A4J0</accession>
<feature type="compositionally biased region" description="Basic and acidic residues" evidence="1">
    <location>
        <begin position="54"/>
        <end position="64"/>
    </location>
</feature>
<feature type="compositionally biased region" description="Polar residues" evidence="1">
    <location>
        <begin position="67"/>
        <end position="81"/>
    </location>
</feature>
<evidence type="ECO:0000313" key="4">
    <source>
        <dbReference type="Proteomes" id="UP001176941"/>
    </source>
</evidence>
<feature type="region of interest" description="Disordered" evidence="1">
    <location>
        <begin position="1"/>
        <end position="85"/>
    </location>
</feature>
<dbReference type="Gene3D" id="1.10.10.1200">
    <property type="entry name" value="MAGE homology domain, winged helix WH1 motif"/>
    <property type="match status" value="1"/>
</dbReference>
<feature type="domain" description="MAGE" evidence="2">
    <location>
        <begin position="204"/>
        <end position="403"/>
    </location>
</feature>
<dbReference type="PANTHER" id="PTHR11736:SF85">
    <property type="entry name" value="MAGE DOMAIN-CONTAINING PROTEIN MAGEA13P-RELATED"/>
    <property type="match status" value="1"/>
</dbReference>
<dbReference type="InterPro" id="IPR002190">
    <property type="entry name" value="MHD_dom"/>
</dbReference>
<dbReference type="PANTHER" id="PTHR11736">
    <property type="entry name" value="MELANOMA-ASSOCIATED ANTIGEN MAGE ANTIGEN"/>
    <property type="match status" value="1"/>
</dbReference>
<sequence>MVLAQRQKYRSMEQNRKPRDKSTNLWPGPYPKQCCPLLSIQPPLAEGSGGEGGGRGDRDGEYIKGNKSFTEGGSGSISSNHHLLPTPLPATLNSITMPYSQKSQSQKLEVGLQAEKEAQGLMGSQVPVAEEKKATASLPSSLIQGTPEVVPTAGAQSVPQSSQGACSSSTTIEAIPLSKSNEGSSQEEGPSSFQFPTFLLGDVLNRKVAELVQLMNAKYAKKEPITKAEILENVIKEDEDHFPEIFSKACECMEIVFGLEAKEVDPTSHSYVLQTTLGLTYDGMLNDGQSMPKTGLLIYILGVIFMEGNRATEERIWHVLHMIGVFAGLKDFIYGEPRKLITKDLVKEGYLEYQQVPNSDPPCYEFLWGPRAHAETSKMKILKFFSKVSGDDPTSFPSWYEEALKDEKEKAQARAAAGDATSAMASI</sequence>
<evidence type="ECO:0000313" key="3">
    <source>
        <dbReference type="EMBL" id="CAI9181192.1"/>
    </source>
</evidence>
<dbReference type="PROSITE" id="PS50838">
    <property type="entry name" value="MAGE"/>
    <property type="match status" value="1"/>
</dbReference>
<proteinExistence type="predicted"/>
<dbReference type="SMART" id="SM01392">
    <property type="entry name" value="MAGE_N"/>
    <property type="match status" value="1"/>
</dbReference>
<evidence type="ECO:0000259" key="2">
    <source>
        <dbReference type="PROSITE" id="PS50838"/>
    </source>
</evidence>
<keyword evidence="4" id="KW-1185">Reference proteome</keyword>
<dbReference type="InterPro" id="IPR021072">
    <property type="entry name" value="MAGE_N"/>
</dbReference>
<dbReference type="Gene3D" id="1.10.10.1210">
    <property type="entry name" value="MAGE homology domain, winged helix WH2 motif"/>
    <property type="match status" value="1"/>
</dbReference>
<reference evidence="3" key="1">
    <citation type="submission" date="2023-04" db="EMBL/GenBank/DDBJ databases">
        <authorList>
            <consortium name="ELIXIR-Norway"/>
        </authorList>
    </citation>
    <scope>NUCLEOTIDE SEQUENCE [LARGE SCALE GENOMIC DNA]</scope>
</reference>
<dbReference type="InterPro" id="IPR041898">
    <property type="entry name" value="MAGE_WH1"/>
</dbReference>
<dbReference type="EMBL" id="OX460343">
    <property type="protein sequence ID" value="CAI9181192.1"/>
    <property type="molecule type" value="Genomic_DNA"/>
</dbReference>
<evidence type="ECO:0000256" key="1">
    <source>
        <dbReference type="SAM" id="MobiDB-lite"/>
    </source>
</evidence>
<name>A0ABN9A4J0_RANTA</name>
<dbReference type="InterPro" id="IPR037445">
    <property type="entry name" value="MAGE"/>
</dbReference>
<dbReference type="Pfam" id="PF12440">
    <property type="entry name" value="MAGE_N"/>
    <property type="match status" value="1"/>
</dbReference>
<dbReference type="SMART" id="SM01373">
    <property type="entry name" value="MAGE"/>
    <property type="match status" value="1"/>
</dbReference>
<organism evidence="3 4">
    <name type="scientific">Rangifer tarandus platyrhynchus</name>
    <name type="common">Svalbard reindeer</name>
    <dbReference type="NCBI Taxonomy" id="3082113"/>
    <lineage>
        <taxon>Eukaryota</taxon>
        <taxon>Metazoa</taxon>
        <taxon>Chordata</taxon>
        <taxon>Craniata</taxon>
        <taxon>Vertebrata</taxon>
        <taxon>Euteleostomi</taxon>
        <taxon>Mammalia</taxon>
        <taxon>Eutheria</taxon>
        <taxon>Laurasiatheria</taxon>
        <taxon>Artiodactyla</taxon>
        <taxon>Ruminantia</taxon>
        <taxon>Pecora</taxon>
        <taxon>Cervidae</taxon>
        <taxon>Odocoileinae</taxon>
        <taxon>Rangifer</taxon>
    </lineage>
</organism>
<protein>
    <recommendedName>
        <fullName evidence="2">MAGE domain-containing protein</fullName>
    </recommendedName>
</protein>
<dbReference type="InterPro" id="IPR041899">
    <property type="entry name" value="MAGE_WH2"/>
</dbReference>
<feature type="compositionally biased region" description="Basic and acidic residues" evidence="1">
    <location>
        <begin position="10"/>
        <end position="22"/>
    </location>
</feature>
<dbReference type="Pfam" id="PF01454">
    <property type="entry name" value="MAGE"/>
    <property type="match status" value="1"/>
</dbReference>
<gene>
    <name evidence="3" type="ORF">MRATA1EN1_LOCUS30154</name>
</gene>